<dbReference type="InterPro" id="IPR019734">
    <property type="entry name" value="TPR_rpt"/>
</dbReference>
<proteinExistence type="predicted"/>
<accession>A0AAW1RUX4</accession>
<keyword evidence="3" id="KW-1185">Reference proteome</keyword>
<evidence type="ECO:0000313" key="2">
    <source>
        <dbReference type="EMBL" id="KAK9837107.1"/>
    </source>
</evidence>
<evidence type="ECO:0000313" key="3">
    <source>
        <dbReference type="Proteomes" id="UP001445335"/>
    </source>
</evidence>
<name>A0AAW1RUX4_9CHLO</name>
<protein>
    <recommendedName>
        <fullName evidence="1">J domain-containing protein</fullName>
    </recommendedName>
</protein>
<comment type="caution">
    <text evidence="2">The sequence shown here is derived from an EMBL/GenBank/DDBJ whole genome shotgun (WGS) entry which is preliminary data.</text>
</comment>
<dbReference type="CDD" id="cd06257">
    <property type="entry name" value="DnaJ"/>
    <property type="match status" value="1"/>
</dbReference>
<reference evidence="2 3" key="1">
    <citation type="journal article" date="2024" name="Nat. Commun.">
        <title>Phylogenomics reveals the evolutionary origins of lichenization in chlorophyte algae.</title>
        <authorList>
            <person name="Puginier C."/>
            <person name="Libourel C."/>
            <person name="Otte J."/>
            <person name="Skaloud P."/>
            <person name="Haon M."/>
            <person name="Grisel S."/>
            <person name="Petersen M."/>
            <person name="Berrin J.G."/>
            <person name="Delaux P.M."/>
            <person name="Dal Grande F."/>
            <person name="Keller J."/>
        </authorList>
    </citation>
    <scope>NUCLEOTIDE SEQUENCE [LARGE SCALE GENOMIC DNA]</scope>
    <source>
        <strain evidence="2 3">SAG 245.80</strain>
    </source>
</reference>
<dbReference type="PROSITE" id="PS50076">
    <property type="entry name" value="DNAJ_2"/>
    <property type="match status" value="1"/>
</dbReference>
<dbReference type="PANTHER" id="PTHR44200">
    <property type="entry name" value="DNAJ HOMOLOG SUBFAMILY C MEMBER 7"/>
    <property type="match status" value="1"/>
</dbReference>
<dbReference type="SMART" id="SM00271">
    <property type="entry name" value="DnaJ"/>
    <property type="match status" value="1"/>
</dbReference>
<dbReference type="SUPFAM" id="SSF46565">
    <property type="entry name" value="Chaperone J-domain"/>
    <property type="match status" value="1"/>
</dbReference>
<dbReference type="Gene3D" id="1.10.287.110">
    <property type="entry name" value="DnaJ domain"/>
    <property type="match status" value="1"/>
</dbReference>
<dbReference type="SMART" id="SM00028">
    <property type="entry name" value="TPR"/>
    <property type="match status" value="4"/>
</dbReference>
<dbReference type="AlphaFoldDB" id="A0AAW1RUX4"/>
<dbReference type="PANTHER" id="PTHR44200:SF1">
    <property type="entry name" value="DNAJ HOMOLOG SUBFAMILY C MEMBER 7"/>
    <property type="match status" value="1"/>
</dbReference>
<dbReference type="Pfam" id="PF14559">
    <property type="entry name" value="TPR_19"/>
    <property type="match status" value="1"/>
</dbReference>
<dbReference type="Proteomes" id="UP001445335">
    <property type="component" value="Unassembled WGS sequence"/>
</dbReference>
<sequence>MPQRSSTVQDGPGAPWWADGEYDTARADRCNEDGMGFLKQAQFSLAFASYSEAIRLCPSSAAYHANRAAAALRLGRYAVALQDARCAIARAPGHLRAHLRAAQACMLLDRPEEALDFYRQALGIKPQCASAQAGAALASKQSASVRADRERDNAAAVLGQRRRLDASPMSTDSAAELLLTADAIMEACPRMQAAKCARVEALIHCRRHAEALDAVKGLVPSIDRTYLEAEALWRSGRLAEALAGLAAVLEDTPGSEKCRSLFAELSSLEQVDAAAAAALAQGRHADCVQLCARALAVPAVEAASGLRAKLLERRARAQTVQGAHGPALADLTAAISLEPAAAACLHLRSQALHLCLAWMLDVFEAVGNPSNAFLDLQRLRAVDPGYPGLFGLLQHAAGRALQQQDRAMPYQGGNAGGCMETHMRVLGLTDCVSHAGVRQAYKQGAAHWHPDKWMHASAAEQADAKQRFLRVRQAYDALVQVSYQT</sequence>
<dbReference type="InterPro" id="IPR001623">
    <property type="entry name" value="DnaJ_domain"/>
</dbReference>
<dbReference type="InterPro" id="IPR036869">
    <property type="entry name" value="J_dom_sf"/>
</dbReference>
<organism evidence="2 3">
    <name type="scientific">Elliptochloris bilobata</name>
    <dbReference type="NCBI Taxonomy" id="381761"/>
    <lineage>
        <taxon>Eukaryota</taxon>
        <taxon>Viridiplantae</taxon>
        <taxon>Chlorophyta</taxon>
        <taxon>core chlorophytes</taxon>
        <taxon>Trebouxiophyceae</taxon>
        <taxon>Trebouxiophyceae incertae sedis</taxon>
        <taxon>Elliptochloris clade</taxon>
        <taxon>Elliptochloris</taxon>
    </lineage>
</organism>
<dbReference type="Gene3D" id="1.25.40.10">
    <property type="entry name" value="Tetratricopeptide repeat domain"/>
    <property type="match status" value="2"/>
</dbReference>
<evidence type="ECO:0000259" key="1">
    <source>
        <dbReference type="PROSITE" id="PS50076"/>
    </source>
</evidence>
<dbReference type="SUPFAM" id="SSF48452">
    <property type="entry name" value="TPR-like"/>
    <property type="match status" value="2"/>
</dbReference>
<gene>
    <name evidence="2" type="ORF">WJX81_003094</name>
</gene>
<dbReference type="InterPro" id="IPR011990">
    <property type="entry name" value="TPR-like_helical_dom_sf"/>
</dbReference>
<feature type="domain" description="J" evidence="1">
    <location>
        <begin position="421"/>
        <end position="485"/>
    </location>
</feature>
<dbReference type="Pfam" id="PF00226">
    <property type="entry name" value="DnaJ"/>
    <property type="match status" value="1"/>
</dbReference>
<dbReference type="EMBL" id="JALJOU010000023">
    <property type="protein sequence ID" value="KAK9837107.1"/>
    <property type="molecule type" value="Genomic_DNA"/>
</dbReference>
<dbReference type="InterPro" id="IPR052758">
    <property type="entry name" value="SRC_co-chaperone"/>
</dbReference>